<dbReference type="InterPro" id="IPR003593">
    <property type="entry name" value="AAA+_ATPase"/>
</dbReference>
<dbReference type="GO" id="GO:0006260">
    <property type="term" value="P:DNA replication"/>
    <property type="evidence" value="ECO:0007669"/>
    <property type="project" value="TreeGrafter"/>
</dbReference>
<dbReference type="NCBIfam" id="NF038214">
    <property type="entry name" value="IS21_help_AAA"/>
    <property type="match status" value="1"/>
</dbReference>
<dbReference type="Gene3D" id="3.40.50.300">
    <property type="entry name" value="P-loop containing nucleotide triphosphate hydrolases"/>
    <property type="match status" value="1"/>
</dbReference>
<feature type="domain" description="AAA+ ATPase" evidence="4">
    <location>
        <begin position="97"/>
        <end position="228"/>
    </location>
</feature>
<reference evidence="5" key="1">
    <citation type="submission" date="2016-04" db="EMBL/GenBank/DDBJ databases">
        <authorList>
            <person name="Evans L.H."/>
            <person name="Alamgir A."/>
            <person name="Owens N."/>
            <person name="Weber N.D."/>
            <person name="Virtaneva K."/>
            <person name="Barbian K."/>
            <person name="Babar A."/>
            <person name="Rosenke K."/>
        </authorList>
    </citation>
    <scope>NUCLEOTIDE SEQUENCE</scope>
    <source>
        <strain evidence="5">86-1</strain>
    </source>
</reference>
<comment type="similarity">
    <text evidence="1">Belongs to the IS21/IS1162 putative ATP-binding protein family.</text>
</comment>
<dbReference type="InterPro" id="IPR047661">
    <property type="entry name" value="IstB"/>
</dbReference>
<dbReference type="CDD" id="cd00009">
    <property type="entry name" value="AAA"/>
    <property type="match status" value="1"/>
</dbReference>
<dbReference type="AlphaFoldDB" id="A0A212J7R8"/>
<proteinExistence type="inferred from homology"/>
<evidence type="ECO:0000256" key="1">
    <source>
        <dbReference type="ARBA" id="ARBA00008059"/>
    </source>
</evidence>
<dbReference type="GO" id="GO:0005524">
    <property type="term" value="F:ATP binding"/>
    <property type="evidence" value="ECO:0007669"/>
    <property type="project" value="UniProtKB-KW"/>
</dbReference>
<dbReference type="Pfam" id="PF01695">
    <property type="entry name" value="IstB_IS21"/>
    <property type="match status" value="1"/>
</dbReference>
<dbReference type="EMBL" id="FLUM01000001">
    <property type="protein sequence ID" value="SBV95456.1"/>
    <property type="molecule type" value="Genomic_DNA"/>
</dbReference>
<dbReference type="InterPro" id="IPR002611">
    <property type="entry name" value="IstB_ATP-bd"/>
</dbReference>
<evidence type="ECO:0000256" key="2">
    <source>
        <dbReference type="ARBA" id="ARBA00022741"/>
    </source>
</evidence>
<gene>
    <name evidence="5" type="ORF">KL86DYS1_11396</name>
</gene>
<protein>
    <recommendedName>
        <fullName evidence="4">AAA+ ATPase domain-containing protein</fullName>
    </recommendedName>
</protein>
<accession>A0A212J7R8</accession>
<dbReference type="InterPro" id="IPR028350">
    <property type="entry name" value="DNAC/IstB-like"/>
</dbReference>
<evidence type="ECO:0000259" key="4">
    <source>
        <dbReference type="SMART" id="SM00382"/>
    </source>
</evidence>
<organism evidence="5">
    <name type="scientific">uncultured Dysgonomonas sp</name>
    <dbReference type="NCBI Taxonomy" id="206096"/>
    <lineage>
        <taxon>Bacteria</taxon>
        <taxon>Pseudomonadati</taxon>
        <taxon>Bacteroidota</taxon>
        <taxon>Bacteroidia</taxon>
        <taxon>Bacteroidales</taxon>
        <taxon>Dysgonomonadaceae</taxon>
        <taxon>Dysgonomonas</taxon>
        <taxon>environmental samples</taxon>
    </lineage>
</organism>
<dbReference type="PANTHER" id="PTHR30050:SF4">
    <property type="entry name" value="ATP-BINDING PROTEIN RV3427C IN INSERTION SEQUENCE-RELATED"/>
    <property type="match status" value="1"/>
</dbReference>
<dbReference type="PIRSF" id="PIRSF003073">
    <property type="entry name" value="DNAC_TnpB_IstB"/>
    <property type="match status" value="1"/>
</dbReference>
<dbReference type="PANTHER" id="PTHR30050">
    <property type="entry name" value="CHROMOSOMAL REPLICATION INITIATOR PROTEIN DNAA"/>
    <property type="match status" value="1"/>
</dbReference>
<keyword evidence="2" id="KW-0547">Nucleotide-binding</keyword>
<keyword evidence="3" id="KW-0067">ATP-binding</keyword>
<dbReference type="InterPro" id="IPR027417">
    <property type="entry name" value="P-loop_NTPase"/>
</dbReference>
<dbReference type="SUPFAM" id="SSF52540">
    <property type="entry name" value="P-loop containing nucleoside triphosphate hydrolases"/>
    <property type="match status" value="1"/>
</dbReference>
<name>A0A212J7R8_9BACT</name>
<dbReference type="SMART" id="SM00382">
    <property type="entry name" value="AAA"/>
    <property type="match status" value="1"/>
</dbReference>
<sequence length="246" mass="28333">MNKETLEKMTLLRLRGMFNAFKTSLETTQKESMTIDQFISWLVVSEWDDRRNRAIERAIRQANFRHKASIEELNFSVERGLDKNQVQRLADLSFITTQKDVFITGSTGTGKTYLATALGYEACQRGFKVMYSNTARLMGLLKSAKAKATILTELRKIERMDLLILDDFGLQPFDATARMNLLDVIEDRYGKKSTIITSQIPVKEWYDVIGEKTVADAVLDRLVHQSLRVELYGESLRKQKVNDEYK</sequence>
<evidence type="ECO:0000256" key="3">
    <source>
        <dbReference type="ARBA" id="ARBA00022840"/>
    </source>
</evidence>
<evidence type="ECO:0000313" key="5">
    <source>
        <dbReference type="EMBL" id="SBV95456.1"/>
    </source>
</evidence>